<evidence type="ECO:0000256" key="1">
    <source>
        <dbReference type="ARBA" id="ARBA00022741"/>
    </source>
</evidence>
<keyword evidence="4" id="KW-0067">ATP-binding</keyword>
<feature type="domain" description="ERCC4" evidence="6">
    <location>
        <begin position="262"/>
        <end position="346"/>
    </location>
</feature>
<feature type="region of interest" description="Disordered" evidence="5">
    <location>
        <begin position="221"/>
        <end position="254"/>
    </location>
</feature>
<name>A0A851D237_TODME</name>
<feature type="compositionally biased region" description="Polar residues" evidence="5">
    <location>
        <begin position="150"/>
        <end position="159"/>
    </location>
</feature>
<dbReference type="EMBL" id="WEIS01008669">
    <property type="protein sequence ID" value="NWI62750.1"/>
    <property type="molecule type" value="Genomic_DNA"/>
</dbReference>
<dbReference type="GO" id="GO:0009378">
    <property type="term" value="F:four-way junction helicase activity"/>
    <property type="evidence" value="ECO:0007669"/>
    <property type="project" value="TreeGrafter"/>
</dbReference>
<keyword evidence="3" id="KW-0347">Helicase</keyword>
<dbReference type="GO" id="GO:0005524">
    <property type="term" value="F:ATP binding"/>
    <property type="evidence" value="ECO:0007669"/>
    <property type="project" value="UniProtKB-KW"/>
</dbReference>
<dbReference type="Gene3D" id="3.40.50.10130">
    <property type="match status" value="1"/>
</dbReference>
<evidence type="ECO:0000256" key="3">
    <source>
        <dbReference type="ARBA" id="ARBA00022806"/>
    </source>
</evidence>
<feature type="non-terminal residue" evidence="7">
    <location>
        <position position="1"/>
    </location>
</feature>
<dbReference type="GO" id="GO:0045003">
    <property type="term" value="P:double-strand break repair via synthesis-dependent strand annealing"/>
    <property type="evidence" value="ECO:0007669"/>
    <property type="project" value="TreeGrafter"/>
</dbReference>
<keyword evidence="1" id="KW-0547">Nucleotide-binding</keyword>
<feature type="region of interest" description="Disordered" evidence="5">
    <location>
        <begin position="143"/>
        <end position="167"/>
    </location>
</feature>
<evidence type="ECO:0000256" key="5">
    <source>
        <dbReference type="SAM" id="MobiDB-lite"/>
    </source>
</evidence>
<dbReference type="Pfam" id="PF02732">
    <property type="entry name" value="ERCC4"/>
    <property type="match status" value="1"/>
</dbReference>
<feature type="compositionally biased region" description="Low complexity" evidence="5">
    <location>
        <begin position="223"/>
        <end position="233"/>
    </location>
</feature>
<dbReference type="GO" id="GO:0016787">
    <property type="term" value="F:hydrolase activity"/>
    <property type="evidence" value="ECO:0007669"/>
    <property type="project" value="UniProtKB-KW"/>
</dbReference>
<dbReference type="Proteomes" id="UP000660247">
    <property type="component" value="Unassembled WGS sequence"/>
</dbReference>
<dbReference type="SMART" id="SM00891">
    <property type="entry name" value="ERCC4"/>
    <property type="match status" value="1"/>
</dbReference>
<keyword evidence="8" id="KW-1185">Reference proteome</keyword>
<evidence type="ECO:0000313" key="8">
    <source>
        <dbReference type="Proteomes" id="UP000660247"/>
    </source>
</evidence>
<evidence type="ECO:0000313" key="7">
    <source>
        <dbReference type="EMBL" id="NWI62750.1"/>
    </source>
</evidence>
<dbReference type="InterPro" id="IPR006166">
    <property type="entry name" value="ERCC4_domain"/>
</dbReference>
<evidence type="ECO:0000256" key="2">
    <source>
        <dbReference type="ARBA" id="ARBA00022801"/>
    </source>
</evidence>
<dbReference type="PANTHER" id="PTHR14025">
    <property type="entry name" value="FANCONI ANEMIA GROUP M FANCM FAMILY MEMBER"/>
    <property type="match status" value="1"/>
</dbReference>
<keyword evidence="2" id="KW-0378">Hydrolase</keyword>
<feature type="compositionally biased region" description="Polar residues" evidence="5">
    <location>
        <begin position="234"/>
        <end position="243"/>
    </location>
</feature>
<dbReference type="GO" id="GO:0000400">
    <property type="term" value="F:four-way junction DNA binding"/>
    <property type="evidence" value="ECO:0007669"/>
    <property type="project" value="TreeGrafter"/>
</dbReference>
<dbReference type="InterPro" id="IPR010994">
    <property type="entry name" value="RuvA_2-like"/>
</dbReference>
<dbReference type="GO" id="GO:0036297">
    <property type="term" value="P:interstrand cross-link repair"/>
    <property type="evidence" value="ECO:0007669"/>
    <property type="project" value="TreeGrafter"/>
</dbReference>
<comment type="caution">
    <text evidence="7">The sequence shown here is derived from an EMBL/GenBank/DDBJ whole genome shotgun (WGS) entry which is preliminary data.</text>
</comment>
<dbReference type="GO" id="GO:0043138">
    <property type="term" value="F:3'-5' DNA helicase activity"/>
    <property type="evidence" value="ECO:0007669"/>
    <property type="project" value="TreeGrafter"/>
</dbReference>
<dbReference type="GO" id="GO:0004518">
    <property type="term" value="F:nuclease activity"/>
    <property type="evidence" value="ECO:0007669"/>
    <property type="project" value="InterPro"/>
</dbReference>
<dbReference type="SUPFAM" id="SSF52980">
    <property type="entry name" value="Restriction endonuclease-like"/>
    <property type="match status" value="1"/>
</dbReference>
<dbReference type="PANTHER" id="PTHR14025:SF20">
    <property type="entry name" value="FANCONI ANEMIA GROUP M PROTEIN"/>
    <property type="match status" value="1"/>
</dbReference>
<reference evidence="7" key="1">
    <citation type="submission" date="2019-10" db="EMBL/GenBank/DDBJ databases">
        <title>Bird 10,000 Genomes (B10K) Project - Family phase.</title>
        <authorList>
            <person name="Zhang G."/>
        </authorList>
    </citation>
    <scope>NUCLEOTIDE SEQUENCE</scope>
    <source>
        <strain evidence="7">B10K-DU-002-69</strain>
        <tissue evidence="7">Muscle</tissue>
    </source>
</reference>
<sequence length="489" mass="54339">MKGVYLKSVRSPALGNRYKMVHREFNNVDIFSQIPEQDETYAEDSFCVGEEEEEACNKSESSEEEVCVNFDLLNNESFSRGSKQYLTRRRRRLNQARGRESCSVPVQKKKPSRIIVLSDSSGEETRVSNEKPVRTACFRPAQENADSHKSLPSVSSAQHSKMAEDIRERRCVEDKSKTLLGLKASVSEALDFQAEHHARSTRPAPAAPSCDIPCDFQRLQVESSSRNTHRSSSVPPRSASTTPLAAPARFPRDPLEQPPSLCILADSREISSGAEVISSLKAVHGVKVQVCSLGSSDYIVSSRMAVERRLLSELLSSGSRSKAAQQRLQRLQGTFERICVIVEKDRVKAGETSRLAQRTQHYDAVLAALLQAGVRLLFSSCQEETAALLKDLALVEQRKNAAIRVPTEVQGHQREMLSFYLSIPNLSYLAALNMCHHFGSVKKMVNSSPSDIAAGAQVSAQKAEEIFRYLRYAFDVEMLPEDLCAKGRS</sequence>
<evidence type="ECO:0000259" key="6">
    <source>
        <dbReference type="SMART" id="SM00891"/>
    </source>
</evidence>
<protein>
    <submittedName>
        <fullName evidence="7">FANCM protein</fullName>
    </submittedName>
</protein>
<dbReference type="InterPro" id="IPR011335">
    <property type="entry name" value="Restrct_endonuc-II-like"/>
</dbReference>
<dbReference type="Gene3D" id="1.10.150.20">
    <property type="entry name" value="5' to 3' exonuclease, C-terminal subdomain"/>
    <property type="match status" value="1"/>
</dbReference>
<dbReference type="OrthoDB" id="6513042at2759"/>
<proteinExistence type="predicted"/>
<feature type="non-terminal residue" evidence="7">
    <location>
        <position position="489"/>
    </location>
</feature>
<accession>A0A851D237</accession>
<organism evidence="7 8">
    <name type="scientific">Todus mexicanus</name>
    <name type="common">Puerto Rican tody</name>
    <dbReference type="NCBI Taxonomy" id="135184"/>
    <lineage>
        <taxon>Eukaryota</taxon>
        <taxon>Metazoa</taxon>
        <taxon>Chordata</taxon>
        <taxon>Craniata</taxon>
        <taxon>Vertebrata</taxon>
        <taxon>Euteleostomi</taxon>
        <taxon>Archelosauria</taxon>
        <taxon>Archosauria</taxon>
        <taxon>Dinosauria</taxon>
        <taxon>Saurischia</taxon>
        <taxon>Theropoda</taxon>
        <taxon>Coelurosauria</taxon>
        <taxon>Aves</taxon>
        <taxon>Neognathae</taxon>
        <taxon>Neoaves</taxon>
        <taxon>Telluraves</taxon>
        <taxon>Coraciimorphae</taxon>
        <taxon>Coraciiformes</taxon>
        <taxon>Todidae</taxon>
        <taxon>Todus</taxon>
    </lineage>
</organism>
<gene>
    <name evidence="7" type="primary">Fancm</name>
    <name evidence="7" type="ORF">TODMEX_R10885</name>
</gene>
<dbReference type="SUPFAM" id="SSF47781">
    <property type="entry name" value="RuvA domain 2-like"/>
    <property type="match status" value="1"/>
</dbReference>
<evidence type="ECO:0000256" key="4">
    <source>
        <dbReference type="ARBA" id="ARBA00022840"/>
    </source>
</evidence>
<dbReference type="AlphaFoldDB" id="A0A851D237"/>